<gene>
    <name evidence="2" type="ORF">LCGC14_2080810</name>
</gene>
<feature type="transmembrane region" description="Helical" evidence="1">
    <location>
        <begin position="147"/>
        <end position="169"/>
    </location>
</feature>
<dbReference type="AlphaFoldDB" id="A0A0F9EFK3"/>
<reference evidence="2" key="1">
    <citation type="journal article" date="2015" name="Nature">
        <title>Complex archaea that bridge the gap between prokaryotes and eukaryotes.</title>
        <authorList>
            <person name="Spang A."/>
            <person name="Saw J.H."/>
            <person name="Jorgensen S.L."/>
            <person name="Zaremba-Niedzwiedzka K."/>
            <person name="Martijn J."/>
            <person name="Lind A.E."/>
            <person name="van Eijk R."/>
            <person name="Schleper C."/>
            <person name="Guy L."/>
            <person name="Ettema T.J."/>
        </authorList>
    </citation>
    <scope>NUCLEOTIDE SEQUENCE</scope>
</reference>
<feature type="transmembrane region" description="Helical" evidence="1">
    <location>
        <begin position="78"/>
        <end position="100"/>
    </location>
</feature>
<keyword evidence="1" id="KW-0812">Transmembrane</keyword>
<accession>A0A0F9EFK3</accession>
<feature type="transmembrane region" description="Helical" evidence="1">
    <location>
        <begin position="120"/>
        <end position="140"/>
    </location>
</feature>
<feature type="transmembrane region" description="Helical" evidence="1">
    <location>
        <begin position="259"/>
        <end position="284"/>
    </location>
</feature>
<proteinExistence type="predicted"/>
<feature type="transmembrane region" description="Helical" evidence="1">
    <location>
        <begin position="290"/>
        <end position="310"/>
    </location>
</feature>
<dbReference type="EMBL" id="LAZR01025144">
    <property type="protein sequence ID" value="KKL72848.1"/>
    <property type="molecule type" value="Genomic_DNA"/>
</dbReference>
<protein>
    <submittedName>
        <fullName evidence="2">Uncharacterized protein</fullName>
    </submittedName>
</protein>
<feature type="transmembrane region" description="Helical" evidence="1">
    <location>
        <begin position="6"/>
        <end position="22"/>
    </location>
</feature>
<name>A0A0F9EFK3_9ZZZZ</name>
<keyword evidence="1" id="KW-0472">Membrane</keyword>
<sequence>MKRFFIVLVLNLIFVGILMNLPKSDFYHIWEQKNLIEYYTVTLQHTDGISYLNPPPKDMLRTIGYLLLLKGLRAALPVNWYIALILINCLLGAWLFHVIWKIVPNKKMAWLLVPLGSFTAYIHFIGTDILFAALFITSIWQAKEKRLWLHFLLLGAASIVRPSLAWFFLIEPAVLYFYGIKNKQILIASLFICFSVTQFNTVRNYVNHGQWTHSPVMRHNLNEIYGKTEYPKYLFLINTFKINYLESHWAMYKHKFSKLSWACIAAPFVIINGILWVFFLHRIYRHQVNWGNMLILIYFVGPSMFGPTLGRIRLPIEWILLL</sequence>
<evidence type="ECO:0000256" key="1">
    <source>
        <dbReference type="SAM" id="Phobius"/>
    </source>
</evidence>
<organism evidence="2">
    <name type="scientific">marine sediment metagenome</name>
    <dbReference type="NCBI Taxonomy" id="412755"/>
    <lineage>
        <taxon>unclassified sequences</taxon>
        <taxon>metagenomes</taxon>
        <taxon>ecological metagenomes</taxon>
    </lineage>
</organism>
<evidence type="ECO:0000313" key="2">
    <source>
        <dbReference type="EMBL" id="KKL72848.1"/>
    </source>
</evidence>
<comment type="caution">
    <text evidence="2">The sequence shown here is derived from an EMBL/GenBank/DDBJ whole genome shotgun (WGS) entry which is preliminary data.</text>
</comment>
<keyword evidence="1" id="KW-1133">Transmembrane helix</keyword>